<dbReference type="Proteomes" id="UP000540989">
    <property type="component" value="Unassembled WGS sequence"/>
</dbReference>
<evidence type="ECO:0000256" key="1">
    <source>
        <dbReference type="SAM" id="SignalP"/>
    </source>
</evidence>
<gene>
    <name evidence="2" type="ORF">HDF16_004225</name>
</gene>
<dbReference type="PROSITE" id="PS51257">
    <property type="entry name" value="PROKAR_LIPOPROTEIN"/>
    <property type="match status" value="1"/>
</dbReference>
<comment type="caution">
    <text evidence="2">The sequence shown here is derived from an EMBL/GenBank/DDBJ whole genome shotgun (WGS) entry which is preliminary data.</text>
</comment>
<keyword evidence="1" id="KW-0732">Signal</keyword>
<reference evidence="2 3" key="1">
    <citation type="submission" date="2020-08" db="EMBL/GenBank/DDBJ databases">
        <title>Genomic Encyclopedia of Type Strains, Phase IV (KMG-V): Genome sequencing to study the core and pangenomes of soil and plant-associated prokaryotes.</title>
        <authorList>
            <person name="Whitman W."/>
        </authorList>
    </citation>
    <scope>NUCLEOTIDE SEQUENCE [LARGE SCALE GENOMIC DNA]</scope>
    <source>
        <strain evidence="2 3">M8UP14</strain>
    </source>
</reference>
<organism evidence="2 3">
    <name type="scientific">Granulicella aggregans</name>
    <dbReference type="NCBI Taxonomy" id="474949"/>
    <lineage>
        <taxon>Bacteria</taxon>
        <taxon>Pseudomonadati</taxon>
        <taxon>Acidobacteriota</taxon>
        <taxon>Terriglobia</taxon>
        <taxon>Terriglobales</taxon>
        <taxon>Acidobacteriaceae</taxon>
        <taxon>Granulicella</taxon>
    </lineage>
</organism>
<dbReference type="AlphaFoldDB" id="A0A7W7ZGI1"/>
<accession>A0A7W7ZGI1</accession>
<name>A0A7W7ZGI1_9BACT</name>
<proteinExistence type="predicted"/>
<evidence type="ECO:0000313" key="2">
    <source>
        <dbReference type="EMBL" id="MBB5059499.1"/>
    </source>
</evidence>
<feature type="signal peptide" evidence="1">
    <location>
        <begin position="1"/>
        <end position="25"/>
    </location>
</feature>
<dbReference type="EMBL" id="JACHIP010000006">
    <property type="protein sequence ID" value="MBB5059499.1"/>
    <property type="molecule type" value="Genomic_DNA"/>
</dbReference>
<feature type="chain" id="PRO_5030731978" evidence="1">
    <location>
        <begin position="26"/>
        <end position="119"/>
    </location>
</feature>
<protein>
    <submittedName>
        <fullName evidence="2">Uncharacterized protein</fullName>
    </submittedName>
</protein>
<dbReference type="RefSeq" id="WP_348641372.1">
    <property type="nucleotide sequence ID" value="NZ_JACHIP010000006.1"/>
</dbReference>
<sequence>MDRRRVAVVLAALVVTLMISGCHSAYVNATISNHTPTPITVVQVEYPSASFGTQTIAPGQEFKYRFKVLGSGTVKLTYTDAAQVEHKFTGPSLKEGDEGNLSAVVGAGNLGWNLSLQSK</sequence>
<evidence type="ECO:0000313" key="3">
    <source>
        <dbReference type="Proteomes" id="UP000540989"/>
    </source>
</evidence>
<keyword evidence="3" id="KW-1185">Reference proteome</keyword>